<accession>A0AAV4PIV5</accession>
<protein>
    <submittedName>
        <fullName evidence="1">Uncharacterized protein</fullName>
    </submittedName>
</protein>
<evidence type="ECO:0000313" key="1">
    <source>
        <dbReference type="EMBL" id="GIX96991.1"/>
    </source>
</evidence>
<proteinExistence type="predicted"/>
<comment type="caution">
    <text evidence="1">The sequence shown here is derived from an EMBL/GenBank/DDBJ whole genome shotgun (WGS) entry which is preliminary data.</text>
</comment>
<evidence type="ECO:0000313" key="2">
    <source>
        <dbReference type="Proteomes" id="UP001054837"/>
    </source>
</evidence>
<gene>
    <name evidence="1" type="ORF">CDAR_94731</name>
</gene>
<keyword evidence="2" id="KW-1185">Reference proteome</keyword>
<sequence>MQHHPASPKTTPFCSSFHPSTVEEKRDYFFFPFLLPENGLRILMGKTNTLFDMNFAFFVVFVVCVRERLRFGCGQDKYWFRLIASELFSGKALVA</sequence>
<name>A0AAV4PIV5_9ARAC</name>
<dbReference type="Proteomes" id="UP001054837">
    <property type="component" value="Unassembled WGS sequence"/>
</dbReference>
<dbReference type="AlphaFoldDB" id="A0AAV4PIV5"/>
<dbReference type="EMBL" id="BPLQ01003002">
    <property type="protein sequence ID" value="GIX96991.1"/>
    <property type="molecule type" value="Genomic_DNA"/>
</dbReference>
<reference evidence="1 2" key="1">
    <citation type="submission" date="2021-06" db="EMBL/GenBank/DDBJ databases">
        <title>Caerostris darwini draft genome.</title>
        <authorList>
            <person name="Kono N."/>
            <person name="Arakawa K."/>
        </authorList>
    </citation>
    <scope>NUCLEOTIDE SEQUENCE [LARGE SCALE GENOMIC DNA]</scope>
</reference>
<organism evidence="1 2">
    <name type="scientific">Caerostris darwini</name>
    <dbReference type="NCBI Taxonomy" id="1538125"/>
    <lineage>
        <taxon>Eukaryota</taxon>
        <taxon>Metazoa</taxon>
        <taxon>Ecdysozoa</taxon>
        <taxon>Arthropoda</taxon>
        <taxon>Chelicerata</taxon>
        <taxon>Arachnida</taxon>
        <taxon>Araneae</taxon>
        <taxon>Araneomorphae</taxon>
        <taxon>Entelegynae</taxon>
        <taxon>Araneoidea</taxon>
        <taxon>Araneidae</taxon>
        <taxon>Caerostris</taxon>
    </lineage>
</organism>